<evidence type="ECO:0000256" key="1">
    <source>
        <dbReference type="ARBA" id="ARBA00012493"/>
    </source>
</evidence>
<evidence type="ECO:0000313" key="11">
    <source>
        <dbReference type="EMBL" id="CAF2127998.1"/>
    </source>
</evidence>
<dbReference type="GO" id="GO:0006508">
    <property type="term" value="P:proteolysis"/>
    <property type="evidence" value="ECO:0007669"/>
    <property type="project" value="InterPro"/>
</dbReference>
<evidence type="ECO:0000259" key="10">
    <source>
        <dbReference type="PROSITE" id="PS50994"/>
    </source>
</evidence>
<dbReference type="InterPro" id="IPR050951">
    <property type="entry name" value="Retrovirus_Pol_polyprotein"/>
</dbReference>
<dbReference type="InterPro" id="IPR000477">
    <property type="entry name" value="RT_dom"/>
</dbReference>
<dbReference type="GO" id="GO:0003676">
    <property type="term" value="F:nucleic acid binding"/>
    <property type="evidence" value="ECO:0007669"/>
    <property type="project" value="InterPro"/>
</dbReference>
<dbReference type="CDD" id="cd09274">
    <property type="entry name" value="RNase_HI_RT_Ty3"/>
    <property type="match status" value="1"/>
</dbReference>
<dbReference type="Pfam" id="PF17917">
    <property type="entry name" value="RT_RNaseH"/>
    <property type="match status" value="1"/>
</dbReference>
<evidence type="ECO:0000259" key="9">
    <source>
        <dbReference type="PROSITE" id="PS50878"/>
    </source>
</evidence>
<dbReference type="InterPro" id="IPR001584">
    <property type="entry name" value="Integrase_cat-core"/>
</dbReference>
<dbReference type="Proteomes" id="UP000663887">
    <property type="component" value="Unassembled WGS sequence"/>
</dbReference>
<evidence type="ECO:0000313" key="12">
    <source>
        <dbReference type="Proteomes" id="UP000663887"/>
    </source>
</evidence>
<dbReference type="InterPro" id="IPR036397">
    <property type="entry name" value="RNaseH_sf"/>
</dbReference>
<dbReference type="InterPro" id="IPR001969">
    <property type="entry name" value="Aspartic_peptidase_AS"/>
</dbReference>
<dbReference type="EC" id="2.7.7.49" evidence="1"/>
<dbReference type="Pfam" id="PF00078">
    <property type="entry name" value="RVT_1"/>
    <property type="match status" value="1"/>
</dbReference>
<dbReference type="GO" id="GO:0015074">
    <property type="term" value="P:DNA integration"/>
    <property type="evidence" value="ECO:0007669"/>
    <property type="project" value="InterPro"/>
</dbReference>
<keyword evidence="5" id="KW-0255">Endonuclease</keyword>
<protein>
    <recommendedName>
        <fullName evidence="1">RNA-directed DNA polymerase</fullName>
        <ecNumber evidence="1">2.7.7.49</ecNumber>
    </recommendedName>
</protein>
<dbReference type="GO" id="GO:0003964">
    <property type="term" value="F:RNA-directed DNA polymerase activity"/>
    <property type="evidence" value="ECO:0007669"/>
    <property type="project" value="UniProtKB-KW"/>
</dbReference>
<dbReference type="Gene3D" id="2.40.70.10">
    <property type="entry name" value="Acid Proteases"/>
    <property type="match status" value="1"/>
</dbReference>
<dbReference type="InterPro" id="IPR043128">
    <property type="entry name" value="Rev_trsase/Diguanyl_cyclase"/>
</dbReference>
<evidence type="ECO:0000256" key="7">
    <source>
        <dbReference type="ARBA" id="ARBA00022918"/>
    </source>
</evidence>
<accession>A0A816W3P7</accession>
<evidence type="ECO:0000256" key="3">
    <source>
        <dbReference type="ARBA" id="ARBA00022695"/>
    </source>
</evidence>
<dbReference type="FunFam" id="3.10.20.370:FF:000001">
    <property type="entry name" value="Retrovirus-related Pol polyprotein from transposon 17.6-like protein"/>
    <property type="match status" value="1"/>
</dbReference>
<dbReference type="GO" id="GO:0004519">
    <property type="term" value="F:endonuclease activity"/>
    <property type="evidence" value="ECO:0007669"/>
    <property type="project" value="UniProtKB-KW"/>
</dbReference>
<dbReference type="CDD" id="cd01647">
    <property type="entry name" value="RT_LTR"/>
    <property type="match status" value="1"/>
</dbReference>
<dbReference type="InterPro" id="IPR021109">
    <property type="entry name" value="Peptidase_aspartic_dom_sf"/>
</dbReference>
<organism evidence="11 12">
    <name type="scientific">Rotaria magnacalcarata</name>
    <dbReference type="NCBI Taxonomy" id="392030"/>
    <lineage>
        <taxon>Eukaryota</taxon>
        <taxon>Metazoa</taxon>
        <taxon>Spiralia</taxon>
        <taxon>Gnathifera</taxon>
        <taxon>Rotifera</taxon>
        <taxon>Eurotatoria</taxon>
        <taxon>Bdelloidea</taxon>
        <taxon>Philodinida</taxon>
        <taxon>Philodinidae</taxon>
        <taxon>Rotaria</taxon>
    </lineage>
</organism>
<feature type="domain" description="Integrase catalytic" evidence="10">
    <location>
        <begin position="1360"/>
        <end position="1524"/>
    </location>
</feature>
<dbReference type="InterPro" id="IPR041373">
    <property type="entry name" value="RT_RNaseH"/>
</dbReference>
<keyword evidence="7" id="KW-0695">RNA-directed DNA polymerase</keyword>
<dbReference type="InterPro" id="IPR041588">
    <property type="entry name" value="Integrase_H2C2"/>
</dbReference>
<dbReference type="Gene3D" id="1.10.340.70">
    <property type="match status" value="1"/>
</dbReference>
<feature type="region of interest" description="Disordered" evidence="8">
    <location>
        <begin position="240"/>
        <end position="273"/>
    </location>
</feature>
<dbReference type="Pfam" id="PF13975">
    <property type="entry name" value="gag-asp_proteas"/>
    <property type="match status" value="1"/>
</dbReference>
<dbReference type="SUPFAM" id="SSF53098">
    <property type="entry name" value="Ribonuclease H-like"/>
    <property type="match status" value="1"/>
</dbReference>
<evidence type="ECO:0000256" key="6">
    <source>
        <dbReference type="ARBA" id="ARBA00022801"/>
    </source>
</evidence>
<dbReference type="EMBL" id="CAJNRG010010961">
    <property type="protein sequence ID" value="CAF2127998.1"/>
    <property type="molecule type" value="Genomic_DNA"/>
</dbReference>
<evidence type="ECO:0000256" key="8">
    <source>
        <dbReference type="SAM" id="MobiDB-lite"/>
    </source>
</evidence>
<dbReference type="SUPFAM" id="SSF50630">
    <property type="entry name" value="Acid proteases"/>
    <property type="match status" value="1"/>
</dbReference>
<dbReference type="PROSITE" id="PS00141">
    <property type="entry name" value="ASP_PROTEASE"/>
    <property type="match status" value="1"/>
</dbReference>
<dbReference type="FunFam" id="3.30.420.10:FF:000032">
    <property type="entry name" value="Retrovirus-related Pol polyprotein from transposon 297-like Protein"/>
    <property type="match status" value="1"/>
</dbReference>
<proteinExistence type="predicted"/>
<dbReference type="PROSITE" id="PS50878">
    <property type="entry name" value="RT_POL"/>
    <property type="match status" value="1"/>
</dbReference>
<keyword evidence="3" id="KW-0548">Nucleotidyltransferase</keyword>
<feature type="region of interest" description="Disordered" evidence="8">
    <location>
        <begin position="1127"/>
        <end position="1151"/>
    </location>
</feature>
<keyword evidence="2" id="KW-0808">Transferase</keyword>
<dbReference type="PANTHER" id="PTHR37984:SF5">
    <property type="entry name" value="PROTEIN NYNRIN-LIKE"/>
    <property type="match status" value="1"/>
</dbReference>
<name>A0A816W3P7_9BILA</name>
<dbReference type="Pfam" id="PF00665">
    <property type="entry name" value="rve"/>
    <property type="match status" value="1"/>
</dbReference>
<reference evidence="11" key="1">
    <citation type="submission" date="2021-02" db="EMBL/GenBank/DDBJ databases">
        <authorList>
            <person name="Nowell W R."/>
        </authorList>
    </citation>
    <scope>NUCLEOTIDE SEQUENCE</scope>
</reference>
<dbReference type="Pfam" id="PF17921">
    <property type="entry name" value="Integrase_H2C2"/>
    <property type="match status" value="1"/>
</dbReference>
<evidence type="ECO:0000256" key="4">
    <source>
        <dbReference type="ARBA" id="ARBA00022722"/>
    </source>
</evidence>
<feature type="domain" description="Reverse transcriptase" evidence="9">
    <location>
        <begin position="730"/>
        <end position="909"/>
    </location>
</feature>
<dbReference type="InterPro" id="IPR043502">
    <property type="entry name" value="DNA/RNA_pol_sf"/>
</dbReference>
<dbReference type="InterPro" id="IPR012337">
    <property type="entry name" value="RNaseH-like_sf"/>
</dbReference>
<dbReference type="FunFam" id="1.10.340.70:FF:000001">
    <property type="entry name" value="Retrovirus-related Pol polyprotein from transposon gypsy-like Protein"/>
    <property type="match status" value="1"/>
</dbReference>
<dbReference type="GO" id="GO:0004190">
    <property type="term" value="F:aspartic-type endopeptidase activity"/>
    <property type="evidence" value="ECO:0007669"/>
    <property type="project" value="InterPro"/>
</dbReference>
<dbReference type="Gene3D" id="3.10.10.10">
    <property type="entry name" value="HIV Type 1 Reverse Transcriptase, subunit A, domain 1"/>
    <property type="match status" value="1"/>
</dbReference>
<dbReference type="SUPFAM" id="SSF56672">
    <property type="entry name" value="DNA/RNA polymerases"/>
    <property type="match status" value="1"/>
</dbReference>
<evidence type="ECO:0000256" key="2">
    <source>
        <dbReference type="ARBA" id="ARBA00022679"/>
    </source>
</evidence>
<comment type="caution">
    <text evidence="11">The sequence shown here is derived from an EMBL/GenBank/DDBJ whole genome shotgun (WGS) entry which is preliminary data.</text>
</comment>
<dbReference type="Gene3D" id="3.30.70.270">
    <property type="match status" value="2"/>
</dbReference>
<keyword evidence="4" id="KW-0540">Nuclease</keyword>
<gene>
    <name evidence="11" type="ORF">XDN619_LOCUS24177</name>
</gene>
<feature type="compositionally biased region" description="Polar residues" evidence="8">
    <location>
        <begin position="256"/>
        <end position="271"/>
    </location>
</feature>
<dbReference type="CDD" id="cd00303">
    <property type="entry name" value="retropepsin_like"/>
    <property type="match status" value="1"/>
</dbReference>
<dbReference type="PROSITE" id="PS50994">
    <property type="entry name" value="INTEGRASE"/>
    <property type="match status" value="1"/>
</dbReference>
<evidence type="ECO:0000256" key="5">
    <source>
        <dbReference type="ARBA" id="ARBA00022759"/>
    </source>
</evidence>
<keyword evidence="6" id="KW-0378">Hydrolase</keyword>
<dbReference type="Gene3D" id="3.30.420.10">
    <property type="entry name" value="Ribonuclease H-like superfamily/Ribonuclease H"/>
    <property type="match status" value="1"/>
</dbReference>
<sequence length="1642" mass="190496">MPNNMHDSAMMICYRECLSNLSKFNGGEEYKIFQFISNIERIGKMIDANENILHCMCTAKLDGEAKRWYDDNMSLTQWEQLKFALLERFTRCDSSSKLFEQLKERKQKTDETITSYYDAIIKLCHEYDPSMSQKMIISWLENGIKDSLKIPIKRQMKALSDSARTTQAFLKIAKDEQELQEENVPERETTAPYIPYFSNTVSTTLKAPENIHPSESQHLHQTQTTNTREANNLYQQRKHFNVQQRSPPRIRHIPSQHRSFNLQSQSSTSRRNIQHIPTEHAASNNSSTMNMRQYGPCSICRRKNHRTIDCHHRKTFGCFRLAGTRDGGDSRNLQQNPSPHFNITSKLSSPIFINVQFNSKQQHAIIDTGSAVTIINQRLLRNIHHKKFIHKQKLHKSANSTAINIIGEVQLEVKIHGYKTLILADVATNLVTDLLLGTDWIIENNVIIDSPRRHIFLTDKYYRIVATTPFIEAPDLHLPILLTDEITLPPYSEKLINVKTTSSMNGTTDVLFEPAQNLYSKQILLTNAILKMEDNKSPIMIINANDRQRTLSKNTKLGHISYQTELNNYCILPVLSEDKNYQPTYSKSFNYKRNNTRKSGSCDPLFREKRKVQFTDFNCEPEQHLCYVCHEQFLSGNDLQQHLRQKCYPSIIREQIEQLTQHIQDEKQRQQLQNILWKHGKLFDLRQPSTIKATVRHAIETGTHSPVHTPPYRVSYRDEQIQREEIDKLLKQGIIEESTSPWSSPIVLVRKKDGSVRFCVDFRKLNNITTKDAFPMPRIEDIFDHLSQAEYYTTIDFKSGYFQVGLDPKDRPKTAFSTRDQHYQFTLLPQGVTNGPPAFQRIVSQILGPTRWQYSLAYLDDVIIYSPTFNQHLIHLDDILNRLNDANFRLNISKCQMARTSIDYLGHHIENSNIRPNADNIRALLETQQPATAKEAFRFVKAAEYYRKFIPGFSTIAQPLHQYAPTTKEQRSKKSQSTPITLSDDALDAFNKLKKILTDDLILRIPDKNLPFKIQTDASKIGIGAVLMQVHSNGDLPIAYLSKKFTTTQMNWPATEQECYAIIFAIEKWRKYLDGRPFIIETDHKPLLPFNMKQQLNSKCERWRLKLQQYQFTIRYIKGKHNTVADYLSRSPVDNGSNDEDDYTPTRSRETQTENFTATHVIAPVITRARAKQKVNGQIDCNSVAQTNDEQHRKRNDDIQADRSCHEQYHKRDDKIPFDHSCVAELKQPQIIDNDKDSNKISPFTLEQLKTMQHQDDETKYMISHIMDFNNYFLKDDMLMKKSSPPVPFVPKGQIRSDIIRIYHDTPANGAHFGRNRTTQKIKQRYFWPNMIEDIRNYVKSCIPCLQNNHRRQKPPGALKPIEPPEGVWQLLTMDFHGPLSPTTRNGNKYIISLTDVLSKFVITKAVRDCTATTTARFITEEVILKYGTPKCILTDNGTHFTASMMSELFKKIGVTHLYSTPYHPMTNGQIERYNATLDSKIAALSNEQRTYWDEQLPFVTFNYNTNIHTTTGQIPFELMYGRLPILPFDQQQPIVTLSQDPEHVNKLKQYLSSLTAHAKSSILKQQMKYKERYDRHRTNSVYKLDDLVLIQALTRRNKLDIRYEGPFRIVQQLGTKTFIVKHIKKTNISATSYVRCYPTLV</sequence>
<dbReference type="PANTHER" id="PTHR37984">
    <property type="entry name" value="PROTEIN CBG26694"/>
    <property type="match status" value="1"/>
</dbReference>